<name>A0A8J7L9U3_9NOST</name>
<organism evidence="2 3">
    <name type="scientific">Amazonocrinis nigriterrae CENA67</name>
    <dbReference type="NCBI Taxonomy" id="2794033"/>
    <lineage>
        <taxon>Bacteria</taxon>
        <taxon>Bacillati</taxon>
        <taxon>Cyanobacteriota</taxon>
        <taxon>Cyanophyceae</taxon>
        <taxon>Nostocales</taxon>
        <taxon>Nostocaceae</taxon>
        <taxon>Amazonocrinis</taxon>
        <taxon>Amazonocrinis nigriterrae</taxon>
    </lineage>
</organism>
<protein>
    <submittedName>
        <fullName evidence="2">Nitrogenase</fullName>
    </submittedName>
</protein>
<dbReference type="Pfam" id="PF06967">
    <property type="entry name" value="Mo-nitro_C"/>
    <property type="match status" value="1"/>
</dbReference>
<dbReference type="InterPro" id="IPR009717">
    <property type="entry name" value="Mo-dep_Nase_C"/>
</dbReference>
<keyword evidence="3" id="KW-1185">Reference proteome</keyword>
<evidence type="ECO:0000313" key="2">
    <source>
        <dbReference type="EMBL" id="MBH8561861.1"/>
    </source>
</evidence>
<evidence type="ECO:0000259" key="1">
    <source>
        <dbReference type="Pfam" id="PF06967"/>
    </source>
</evidence>
<gene>
    <name evidence="2" type="ORF">I8748_06680</name>
</gene>
<dbReference type="Gene3D" id="1.10.3680.10">
    <property type="entry name" value="TerB-like"/>
    <property type="match status" value="1"/>
</dbReference>
<feature type="domain" description="Mo-dependent nitrogenase C-terminal" evidence="1">
    <location>
        <begin position="143"/>
        <end position="224"/>
    </location>
</feature>
<comment type="caution">
    <text evidence="2">The sequence shown here is derived from an EMBL/GenBank/DDBJ whole genome shotgun (WGS) entry which is preliminary data.</text>
</comment>
<accession>A0A8J7L9U3</accession>
<dbReference type="Proteomes" id="UP000632766">
    <property type="component" value="Unassembled WGS sequence"/>
</dbReference>
<proteinExistence type="predicted"/>
<sequence length="224" mass="25246">MTSAVESTYSPEQIAAWLRGLLTVAWADGNFDEQEQQSIASITKEELAPSLKWESLEVITPEELATILGKGTPAAENFLRTAVMIAIADGTYSLSEDEILHQFCQALELQDDILKTLRHTLEQKEQQIVPAPALPKAHPYDPLRPMRDWLDGLDIEDPRVARFLCKMIPSQCPFERDVVLFGHKIVHIPPMCKINPLYEQLVGLRFRALSYLADKCGEDVSPYI</sequence>
<evidence type="ECO:0000313" key="3">
    <source>
        <dbReference type="Proteomes" id="UP000632766"/>
    </source>
</evidence>
<dbReference type="AlphaFoldDB" id="A0A8J7L9U3"/>
<reference evidence="2 3" key="1">
    <citation type="journal article" date="2021" name="Int. J. Syst. Evol. Microbiol.">
        <title>Amazonocrinis nigriterrae gen. nov., sp. nov., Atlanticothrix silvestris gen. nov., sp. nov. and Dendronalium phyllosphericum gen. nov., sp. nov., nostocacean cyanobacteria from Brazilian environments.</title>
        <authorList>
            <person name="Alvarenga D.O."/>
            <person name="Andreote A.P.D."/>
            <person name="Branco L.H.Z."/>
            <person name="Delbaje E."/>
            <person name="Cruz R.B."/>
            <person name="Varani A.M."/>
            <person name="Fiore M.F."/>
        </authorList>
    </citation>
    <scope>NUCLEOTIDE SEQUENCE [LARGE SCALE GENOMIC DNA]</scope>
    <source>
        <strain evidence="2 3">CENA67</strain>
    </source>
</reference>
<dbReference type="EMBL" id="JAECZC010000008">
    <property type="protein sequence ID" value="MBH8561861.1"/>
    <property type="molecule type" value="Genomic_DNA"/>
</dbReference>
<dbReference type="CDD" id="cd07177">
    <property type="entry name" value="terB_like"/>
    <property type="match status" value="1"/>
</dbReference>
<dbReference type="SUPFAM" id="SSF158682">
    <property type="entry name" value="TerB-like"/>
    <property type="match status" value="1"/>
</dbReference>
<dbReference type="InterPro" id="IPR029024">
    <property type="entry name" value="TerB-like"/>
</dbReference>